<dbReference type="GO" id="GO:0016301">
    <property type="term" value="F:kinase activity"/>
    <property type="evidence" value="ECO:0007669"/>
    <property type="project" value="UniProtKB-KW"/>
</dbReference>
<sequence length="242" mass="27994">MDRKFNNHKESSSEDEDSLHEDEMAWIPWYCSLKGNEFFATIDEDYIQDDFNLTGLSSLVPHYDSALGIILDSDPEDPLSEDQQETLERSADILYGLIHARYILTSKGLAHMHDKFKKAEFGRCPRVFCQNQAVLPVGLSDLQGEETVKVYCPKCNDIYNPKYRRHSHIDGAYFGTTFPHLLLITYPELIPTKTPQQYVPKIYGFKIHKSARERQTQKKLMNINNPNQNNNNQNNIINNSHK</sequence>
<keyword evidence="5" id="KW-1185">Reference proteome</keyword>
<dbReference type="PANTHER" id="PTHR11740:SF0">
    <property type="entry name" value="CASEIN KINASE II SUBUNIT BETA"/>
    <property type="match status" value="1"/>
</dbReference>
<name>A0A151ZRX5_TIELA</name>
<evidence type="ECO:0000313" key="5">
    <source>
        <dbReference type="Proteomes" id="UP000076078"/>
    </source>
</evidence>
<dbReference type="GO" id="GO:0019887">
    <property type="term" value="F:protein kinase regulator activity"/>
    <property type="evidence" value="ECO:0007669"/>
    <property type="project" value="InterPro"/>
</dbReference>
<evidence type="ECO:0000313" key="4">
    <source>
        <dbReference type="EMBL" id="KYQ96685.1"/>
    </source>
</evidence>
<dbReference type="InterPro" id="IPR035991">
    <property type="entry name" value="Casein_kinase_II_beta-like"/>
</dbReference>
<dbReference type="GO" id="GO:0005737">
    <property type="term" value="C:cytoplasm"/>
    <property type="evidence" value="ECO:0007669"/>
    <property type="project" value="TreeGrafter"/>
</dbReference>
<dbReference type="GO" id="GO:0005956">
    <property type="term" value="C:protein kinase CK2 complex"/>
    <property type="evidence" value="ECO:0007669"/>
    <property type="project" value="UniProtKB-UniRule"/>
</dbReference>
<dbReference type="OrthoDB" id="3971593at2759"/>
<feature type="region of interest" description="Disordered" evidence="3">
    <location>
        <begin position="221"/>
        <end position="242"/>
    </location>
</feature>
<evidence type="ECO:0000256" key="2">
    <source>
        <dbReference type="RuleBase" id="RU361268"/>
    </source>
</evidence>
<dbReference type="FunFam" id="1.10.1820.10:FF:000005">
    <property type="entry name" value="Casein kinase II subunit beta"/>
    <property type="match status" value="1"/>
</dbReference>
<keyword evidence="4" id="KW-0808">Transferase</keyword>
<comment type="similarity">
    <text evidence="1 2">Belongs to the casein kinase 2 subunit beta family.</text>
</comment>
<reference evidence="4 5" key="1">
    <citation type="submission" date="2015-12" db="EMBL/GenBank/DDBJ databases">
        <title>Dictyostelia acquired genes for synthesis and detection of signals that induce cell-type specialization by lateral gene transfer from prokaryotes.</title>
        <authorList>
            <person name="Gloeckner G."/>
            <person name="Schaap P."/>
        </authorList>
    </citation>
    <scope>NUCLEOTIDE SEQUENCE [LARGE SCALE GENOMIC DNA]</scope>
    <source>
        <strain evidence="4 5">TK</strain>
    </source>
</reference>
<dbReference type="InterPro" id="IPR000704">
    <property type="entry name" value="Casein_kinase_II_reg-sub"/>
</dbReference>
<dbReference type="OMA" id="FGFSVYH"/>
<dbReference type="AlphaFoldDB" id="A0A151ZRX5"/>
<dbReference type="FunCoup" id="A0A151ZRX5">
    <property type="interactions" value="796"/>
</dbReference>
<dbReference type="Proteomes" id="UP000076078">
    <property type="component" value="Unassembled WGS sequence"/>
</dbReference>
<proteinExistence type="inferred from homology"/>
<dbReference type="FunFam" id="2.20.25.20:FF:000002">
    <property type="entry name" value="Casein kinase II subunit beta"/>
    <property type="match status" value="1"/>
</dbReference>
<dbReference type="InterPro" id="IPR016149">
    <property type="entry name" value="Casein_kin_II_reg-sub_N"/>
</dbReference>
<dbReference type="PRINTS" id="PR00472">
    <property type="entry name" value="CASNKINASEII"/>
</dbReference>
<feature type="compositionally biased region" description="Low complexity" evidence="3">
    <location>
        <begin position="222"/>
        <end position="242"/>
    </location>
</feature>
<evidence type="ECO:0000256" key="1">
    <source>
        <dbReference type="ARBA" id="ARBA00006941"/>
    </source>
</evidence>
<comment type="subunit">
    <text evidence="2">Tetramer of two alpha and two beta subunits.</text>
</comment>
<dbReference type="EMBL" id="LODT01000021">
    <property type="protein sequence ID" value="KYQ96685.1"/>
    <property type="molecule type" value="Genomic_DNA"/>
</dbReference>
<dbReference type="Gene3D" id="2.20.25.20">
    <property type="match status" value="1"/>
</dbReference>
<evidence type="ECO:0000256" key="3">
    <source>
        <dbReference type="SAM" id="MobiDB-lite"/>
    </source>
</evidence>
<dbReference type="Gene3D" id="1.10.1820.10">
    <property type="entry name" value="protein kinase ck2 holoenzyme, chain C, domain 1"/>
    <property type="match status" value="1"/>
</dbReference>
<dbReference type="PANTHER" id="PTHR11740">
    <property type="entry name" value="CASEIN KINASE II SUBUNIT BETA"/>
    <property type="match status" value="1"/>
</dbReference>
<keyword evidence="4" id="KW-0418">Kinase</keyword>
<protein>
    <recommendedName>
        <fullName evidence="2">Casein kinase II subunit beta</fullName>
        <shortName evidence="2">CK II beta</shortName>
    </recommendedName>
</protein>
<dbReference type="SMART" id="SM01085">
    <property type="entry name" value="CK_II_beta"/>
    <property type="match status" value="1"/>
</dbReference>
<gene>
    <name evidence="4" type="ORF">DLAC_03974</name>
</gene>
<dbReference type="PROSITE" id="PS01101">
    <property type="entry name" value="CK2_BETA"/>
    <property type="match status" value="1"/>
</dbReference>
<dbReference type="SUPFAM" id="SSF57798">
    <property type="entry name" value="Casein kinase II beta subunit"/>
    <property type="match status" value="1"/>
</dbReference>
<dbReference type="Pfam" id="PF01214">
    <property type="entry name" value="CK_II_beta"/>
    <property type="match status" value="1"/>
</dbReference>
<dbReference type="STRING" id="361077.A0A151ZRX5"/>
<comment type="caution">
    <text evidence="4">The sequence shown here is derived from an EMBL/GenBank/DDBJ whole genome shotgun (WGS) entry which is preliminary data.</text>
</comment>
<organism evidence="4 5">
    <name type="scientific">Tieghemostelium lacteum</name>
    <name type="common">Slime mold</name>
    <name type="synonym">Dictyostelium lacteum</name>
    <dbReference type="NCBI Taxonomy" id="361077"/>
    <lineage>
        <taxon>Eukaryota</taxon>
        <taxon>Amoebozoa</taxon>
        <taxon>Evosea</taxon>
        <taxon>Eumycetozoa</taxon>
        <taxon>Dictyostelia</taxon>
        <taxon>Dictyosteliales</taxon>
        <taxon>Raperosteliaceae</taxon>
        <taxon>Tieghemostelium</taxon>
    </lineage>
</organism>
<dbReference type="InParanoid" id="A0A151ZRX5"/>
<accession>A0A151ZRX5</accession>